<dbReference type="SMART" id="SM01100">
    <property type="entry name" value="CRAL_TRIO_N"/>
    <property type="match status" value="1"/>
</dbReference>
<proteinExistence type="predicted"/>
<dbReference type="InterPro" id="IPR011074">
    <property type="entry name" value="CRAL/TRIO_N_dom"/>
</dbReference>
<dbReference type="Gene3D" id="3.40.525.10">
    <property type="entry name" value="CRAL-TRIO lipid binding domain"/>
    <property type="match status" value="1"/>
</dbReference>
<gene>
    <name evidence="2" type="ORF">JZ751_019432</name>
</gene>
<dbReference type="GO" id="GO:1902936">
    <property type="term" value="F:phosphatidylinositol bisphosphate binding"/>
    <property type="evidence" value="ECO:0007669"/>
    <property type="project" value="TreeGrafter"/>
</dbReference>
<dbReference type="FunFam" id="3.40.525.10:FF:000002">
    <property type="entry name" value="Alpha-tocopherol transfer protein-like"/>
    <property type="match status" value="1"/>
</dbReference>
<evidence type="ECO:0000313" key="2">
    <source>
        <dbReference type="EMBL" id="KAG9341328.1"/>
    </source>
</evidence>
<dbReference type="SUPFAM" id="SSF46938">
    <property type="entry name" value="CRAL/TRIO N-terminal domain"/>
    <property type="match status" value="1"/>
</dbReference>
<dbReference type="EMBL" id="JAFBMS010000036">
    <property type="protein sequence ID" value="KAG9341328.1"/>
    <property type="molecule type" value="Genomic_DNA"/>
</dbReference>
<sequence>MGSGGGVAVKGVRGRMMSSLTTAVAMVTDPSPAFPSAVRKAAPSCPAVAEAEVQLGVAWLTLCTETGIVAAIRLLPSHRVLLKGIRPVFADYSCPGLQQQRWSLCWDGSCHWLWWAPPWDICGDPHTGHSTIGQSERGRCAPPLVVKPCDGIIPGGPMLQISGPTLSSSHLLSTLSHSCALLHRLSSGLAQHKVSTYLSRLNGLHCLLPLTLDHCCDPQFLNVFITGTFRMVSEEEQALRSKLERLTVKDHGPVFGPCAKLPDHTAQKAKDELNETDEKKVSAVKELRSMISEKADAGDDLAKGVKEKFGDKPDGLLLRFVRARKYDVARAFELMKGYVRFRQQYPELFENLTPEAVRSTIEAGYPGILPSRDKYGRVVLLFNIENWDYEEITFDEILRAYCVILENLLENEETQINGFCIIENFKGFTMQQASGIKPTELKKMVDMLQDSFPARFKAVHFIHQPWYFTTTYNVVKPLMKGKLLERVFVHGDELENYFKEFDADILPAEFDGKAPPYDGKAIAAKLF</sequence>
<dbReference type="InterPro" id="IPR001251">
    <property type="entry name" value="CRAL-TRIO_dom"/>
</dbReference>
<reference evidence="2" key="1">
    <citation type="thesis" date="2021" institute="BYU ScholarsArchive" country="Provo, UT, USA">
        <title>Applications of and Algorithms for Genome Assembly and Genomic Analyses with an Emphasis on Marine Teleosts.</title>
        <authorList>
            <person name="Pickett B.D."/>
        </authorList>
    </citation>
    <scope>NUCLEOTIDE SEQUENCE</scope>
    <source>
        <strain evidence="2">HI-2016</strain>
    </source>
</reference>
<protein>
    <recommendedName>
        <fullName evidence="1">CRAL-TRIO domain-containing protein</fullName>
    </recommendedName>
</protein>
<dbReference type="PANTHER" id="PTHR10174">
    <property type="entry name" value="ALPHA-TOCOPHEROL TRANSFER PROTEIN-RELATED"/>
    <property type="match status" value="1"/>
</dbReference>
<dbReference type="PROSITE" id="PS50191">
    <property type="entry name" value="CRAL_TRIO"/>
    <property type="match status" value="1"/>
</dbReference>
<dbReference type="InterPro" id="IPR036865">
    <property type="entry name" value="CRAL-TRIO_dom_sf"/>
</dbReference>
<dbReference type="CDD" id="cd00170">
    <property type="entry name" value="SEC14"/>
    <property type="match status" value="1"/>
</dbReference>
<dbReference type="Pfam" id="PF00650">
    <property type="entry name" value="CRAL_TRIO"/>
    <property type="match status" value="1"/>
</dbReference>
<dbReference type="InterPro" id="IPR036273">
    <property type="entry name" value="CRAL/TRIO_N_dom_sf"/>
</dbReference>
<accession>A0A8T2NUX6</accession>
<dbReference type="Proteomes" id="UP000824540">
    <property type="component" value="Unassembled WGS sequence"/>
</dbReference>
<comment type="caution">
    <text evidence="2">The sequence shown here is derived from an EMBL/GenBank/DDBJ whole genome shotgun (WGS) entry which is preliminary data.</text>
</comment>
<evidence type="ECO:0000313" key="3">
    <source>
        <dbReference type="Proteomes" id="UP000824540"/>
    </source>
</evidence>
<feature type="domain" description="CRAL-TRIO" evidence="1">
    <location>
        <begin position="357"/>
        <end position="518"/>
    </location>
</feature>
<organism evidence="2 3">
    <name type="scientific">Albula glossodonta</name>
    <name type="common">roundjaw bonefish</name>
    <dbReference type="NCBI Taxonomy" id="121402"/>
    <lineage>
        <taxon>Eukaryota</taxon>
        <taxon>Metazoa</taxon>
        <taxon>Chordata</taxon>
        <taxon>Craniata</taxon>
        <taxon>Vertebrata</taxon>
        <taxon>Euteleostomi</taxon>
        <taxon>Actinopterygii</taxon>
        <taxon>Neopterygii</taxon>
        <taxon>Teleostei</taxon>
        <taxon>Albuliformes</taxon>
        <taxon>Albulidae</taxon>
        <taxon>Albula</taxon>
    </lineage>
</organism>
<keyword evidence="3" id="KW-1185">Reference proteome</keyword>
<dbReference type="Gene3D" id="1.10.8.20">
    <property type="entry name" value="N-terminal domain of phosphatidylinositol transfer protein sec14p"/>
    <property type="match status" value="1"/>
</dbReference>
<dbReference type="SUPFAM" id="SSF52087">
    <property type="entry name" value="CRAL/TRIO domain"/>
    <property type="match status" value="1"/>
</dbReference>
<evidence type="ECO:0000259" key="1">
    <source>
        <dbReference type="PROSITE" id="PS50191"/>
    </source>
</evidence>
<dbReference type="OrthoDB" id="75724at2759"/>
<dbReference type="Pfam" id="PF03765">
    <property type="entry name" value="CRAL_TRIO_N"/>
    <property type="match status" value="1"/>
</dbReference>
<dbReference type="AlphaFoldDB" id="A0A8T2NUX6"/>
<dbReference type="GO" id="GO:0016020">
    <property type="term" value="C:membrane"/>
    <property type="evidence" value="ECO:0007669"/>
    <property type="project" value="TreeGrafter"/>
</dbReference>
<dbReference type="SMART" id="SM00516">
    <property type="entry name" value="SEC14"/>
    <property type="match status" value="1"/>
</dbReference>
<name>A0A8T2NUX6_9TELE</name>
<dbReference type="Gene3D" id="1.20.5.1200">
    <property type="entry name" value="Alpha-tocopherol transfer"/>
    <property type="match status" value="1"/>
</dbReference>
<dbReference type="PRINTS" id="PR00180">
    <property type="entry name" value="CRETINALDHBP"/>
</dbReference>
<dbReference type="PANTHER" id="PTHR10174:SF200">
    <property type="entry name" value="RETINALDEHYDE-BINDING PROTEIN 1"/>
    <property type="match status" value="1"/>
</dbReference>